<dbReference type="InterPro" id="IPR006654">
    <property type="entry name" value="Trp_synth_beta"/>
</dbReference>
<comment type="pathway">
    <text evidence="2 11">Amino-acid biosynthesis; L-tryptophan biosynthesis; L-tryptophan from chorismate: step 5/5.</text>
</comment>
<dbReference type="SUPFAM" id="SSF53686">
    <property type="entry name" value="Tryptophan synthase beta subunit-like PLP-dependent enzymes"/>
    <property type="match status" value="1"/>
</dbReference>
<evidence type="ECO:0000256" key="2">
    <source>
        <dbReference type="ARBA" id="ARBA00004733"/>
    </source>
</evidence>
<evidence type="ECO:0000256" key="1">
    <source>
        <dbReference type="ARBA" id="ARBA00001933"/>
    </source>
</evidence>
<sequence>MFEYQYPDVHGHFGRYGGSFASETLTHALVELREAYAKYQNDPEFIAEFQSELAHYVGRPSPVYHADRMSREMGGAQIYLKREDLNHTGAHKINNVIGQAMLAKRMGKPRIIAETGAGQHGVATATICARYGLECVIYMGAEDVKRQSPNVYRMKLLGATVIPVESGSKTLKDALNEAMRDWVANVDNTFYIIGTVAGPHPYPMMVRDFQKVIGDECLTQMPEFLGPEKQPDAVVACVGGGSNAMGIFYPYIPFENTQLIGVEAAGEGLDTDKHSASLQKGSSGVLHGNRTFILQDENGQITETHSVSAGLDYPGVGPEHAWLQEIGRAQYVGITDTEALEAFHYLCRAEGIIPALESSHAVAYAMKLAKTMRPDQSILVSLSGRGDKDIGTVADLSGAEYFDRPSMRGLTVKGSPGHETAKAAAAHASAAGGNKQ</sequence>
<evidence type="ECO:0000256" key="10">
    <source>
        <dbReference type="ARBA" id="ARBA00049047"/>
    </source>
</evidence>
<feature type="region of interest" description="Disordered" evidence="12">
    <location>
        <begin position="410"/>
        <end position="436"/>
    </location>
</feature>
<evidence type="ECO:0000256" key="7">
    <source>
        <dbReference type="ARBA" id="ARBA00022898"/>
    </source>
</evidence>
<dbReference type="FunFam" id="3.40.50.1100:FF:000001">
    <property type="entry name" value="Tryptophan synthase beta chain"/>
    <property type="match status" value="1"/>
</dbReference>
<dbReference type="InterPro" id="IPR001926">
    <property type="entry name" value="TrpB-like_PALP"/>
</dbReference>
<evidence type="ECO:0000256" key="3">
    <source>
        <dbReference type="ARBA" id="ARBA00009982"/>
    </source>
</evidence>
<keyword evidence="7 11" id="KW-0663">Pyridoxal phosphate</keyword>
<dbReference type="InterPro" id="IPR006653">
    <property type="entry name" value="Trp_synth_b_CS"/>
</dbReference>
<dbReference type="HAMAP" id="MF_00133">
    <property type="entry name" value="Trp_synth_beta"/>
    <property type="match status" value="1"/>
</dbReference>
<dbReference type="OrthoDB" id="9766131at2"/>
<dbReference type="GO" id="GO:0005737">
    <property type="term" value="C:cytoplasm"/>
    <property type="evidence" value="ECO:0007669"/>
    <property type="project" value="TreeGrafter"/>
</dbReference>
<protein>
    <recommendedName>
        <fullName evidence="11">Tryptophan synthase beta chain</fullName>
        <ecNumber evidence="11">4.2.1.20</ecNumber>
    </recommendedName>
</protein>
<comment type="function">
    <text evidence="11">The beta subunit is responsible for the synthesis of L-tryptophan from indole and L-serine.</text>
</comment>
<dbReference type="PROSITE" id="PS00168">
    <property type="entry name" value="TRP_SYNTHASE_BETA"/>
    <property type="match status" value="1"/>
</dbReference>
<dbReference type="GO" id="GO:0004834">
    <property type="term" value="F:tryptophan synthase activity"/>
    <property type="evidence" value="ECO:0007669"/>
    <property type="project" value="UniProtKB-UniRule"/>
</dbReference>
<comment type="caution">
    <text evidence="14">The sequence shown here is derived from an EMBL/GenBank/DDBJ whole genome shotgun (WGS) entry which is preliminary data.</text>
</comment>
<evidence type="ECO:0000259" key="13">
    <source>
        <dbReference type="Pfam" id="PF00291"/>
    </source>
</evidence>
<comment type="similarity">
    <text evidence="3 11">Belongs to the TrpB family.</text>
</comment>
<name>A0A373FCG3_COMTE</name>
<dbReference type="PANTHER" id="PTHR48077:SF3">
    <property type="entry name" value="TRYPTOPHAN SYNTHASE"/>
    <property type="match status" value="1"/>
</dbReference>
<reference evidence="14 15" key="1">
    <citation type="submission" date="2018-08" db="EMBL/GenBank/DDBJ databases">
        <title>Comamonas testosteroni strain SWCO2.</title>
        <authorList>
            <person name="Jiang N."/>
            <person name="Zhang X.Z."/>
        </authorList>
    </citation>
    <scope>NUCLEOTIDE SEQUENCE [LARGE SCALE GENOMIC DNA]</scope>
    <source>
        <strain evidence="14 15">SWCO2</strain>
    </source>
</reference>
<keyword evidence="6 11" id="KW-0822">Tryptophan biosynthesis</keyword>
<gene>
    <name evidence="11 14" type="primary">trpB</name>
    <name evidence="14" type="ORF">DZC30_17890</name>
</gene>
<keyword evidence="5 11" id="KW-0028">Amino-acid biosynthesis</keyword>
<accession>A0A373FCG3</accession>
<comment type="subunit">
    <text evidence="4 11">Tetramer of two alpha and two beta chains.</text>
</comment>
<evidence type="ECO:0000256" key="6">
    <source>
        <dbReference type="ARBA" id="ARBA00022822"/>
    </source>
</evidence>
<dbReference type="Pfam" id="PF00291">
    <property type="entry name" value="PALP"/>
    <property type="match status" value="1"/>
</dbReference>
<evidence type="ECO:0000313" key="14">
    <source>
        <dbReference type="EMBL" id="RGE41853.1"/>
    </source>
</evidence>
<evidence type="ECO:0000256" key="11">
    <source>
        <dbReference type="HAMAP-Rule" id="MF_00133"/>
    </source>
</evidence>
<proteinExistence type="inferred from homology"/>
<keyword evidence="9 11" id="KW-0456">Lyase</keyword>
<dbReference type="Proteomes" id="UP000261948">
    <property type="component" value="Unassembled WGS sequence"/>
</dbReference>
<dbReference type="InterPro" id="IPR036052">
    <property type="entry name" value="TrpB-like_PALP_sf"/>
</dbReference>
<keyword evidence="8 11" id="KW-0057">Aromatic amino acid biosynthesis</keyword>
<evidence type="ECO:0000313" key="15">
    <source>
        <dbReference type="Proteomes" id="UP000261948"/>
    </source>
</evidence>
<evidence type="ECO:0000256" key="4">
    <source>
        <dbReference type="ARBA" id="ARBA00011270"/>
    </source>
</evidence>
<dbReference type="CDD" id="cd06446">
    <property type="entry name" value="Trp-synth_B"/>
    <property type="match status" value="1"/>
</dbReference>
<comment type="cofactor">
    <cofactor evidence="1 11">
        <name>pyridoxal 5'-phosphate</name>
        <dbReference type="ChEBI" id="CHEBI:597326"/>
    </cofactor>
</comment>
<feature type="modified residue" description="N6-(pyridoxal phosphate)lysine" evidence="11">
    <location>
        <position position="92"/>
    </location>
</feature>
<dbReference type="PIRSF" id="PIRSF001413">
    <property type="entry name" value="Trp_syn_beta"/>
    <property type="match status" value="1"/>
</dbReference>
<dbReference type="FunFam" id="3.40.50.1100:FF:000004">
    <property type="entry name" value="Tryptophan synthase beta chain"/>
    <property type="match status" value="1"/>
</dbReference>
<dbReference type="PANTHER" id="PTHR48077">
    <property type="entry name" value="TRYPTOPHAN SYNTHASE-RELATED"/>
    <property type="match status" value="1"/>
</dbReference>
<dbReference type="EMBL" id="QURR01000026">
    <property type="protein sequence ID" value="RGE41853.1"/>
    <property type="molecule type" value="Genomic_DNA"/>
</dbReference>
<dbReference type="InterPro" id="IPR023026">
    <property type="entry name" value="Trp_synth_beta/beta-like"/>
</dbReference>
<dbReference type="AlphaFoldDB" id="A0A373FCG3"/>
<evidence type="ECO:0000256" key="8">
    <source>
        <dbReference type="ARBA" id="ARBA00023141"/>
    </source>
</evidence>
<organism evidence="14 15">
    <name type="scientific">Comamonas testosteroni</name>
    <name type="common">Pseudomonas testosteroni</name>
    <dbReference type="NCBI Taxonomy" id="285"/>
    <lineage>
        <taxon>Bacteria</taxon>
        <taxon>Pseudomonadati</taxon>
        <taxon>Pseudomonadota</taxon>
        <taxon>Betaproteobacteria</taxon>
        <taxon>Burkholderiales</taxon>
        <taxon>Comamonadaceae</taxon>
        <taxon>Comamonas</taxon>
    </lineage>
</organism>
<dbReference type="Gene3D" id="3.40.50.1100">
    <property type="match status" value="2"/>
</dbReference>
<feature type="compositionally biased region" description="Low complexity" evidence="12">
    <location>
        <begin position="422"/>
        <end position="436"/>
    </location>
</feature>
<dbReference type="EC" id="4.2.1.20" evidence="11"/>
<keyword evidence="15" id="KW-1185">Reference proteome</keyword>
<dbReference type="NCBIfam" id="TIGR00263">
    <property type="entry name" value="trpB"/>
    <property type="match status" value="1"/>
</dbReference>
<evidence type="ECO:0000256" key="9">
    <source>
        <dbReference type="ARBA" id="ARBA00023239"/>
    </source>
</evidence>
<evidence type="ECO:0000256" key="12">
    <source>
        <dbReference type="SAM" id="MobiDB-lite"/>
    </source>
</evidence>
<comment type="catalytic activity">
    <reaction evidence="10 11">
        <text>(1S,2R)-1-C-(indol-3-yl)glycerol 3-phosphate + L-serine = D-glyceraldehyde 3-phosphate + L-tryptophan + H2O</text>
        <dbReference type="Rhea" id="RHEA:10532"/>
        <dbReference type="ChEBI" id="CHEBI:15377"/>
        <dbReference type="ChEBI" id="CHEBI:33384"/>
        <dbReference type="ChEBI" id="CHEBI:57912"/>
        <dbReference type="ChEBI" id="CHEBI:58866"/>
        <dbReference type="ChEBI" id="CHEBI:59776"/>
        <dbReference type="EC" id="4.2.1.20"/>
    </reaction>
</comment>
<feature type="domain" description="Tryptophan synthase beta chain-like PALP" evidence="13">
    <location>
        <begin position="58"/>
        <end position="384"/>
    </location>
</feature>
<evidence type="ECO:0000256" key="5">
    <source>
        <dbReference type="ARBA" id="ARBA00022605"/>
    </source>
</evidence>
<dbReference type="UniPathway" id="UPA00035">
    <property type="reaction ID" value="UER00044"/>
</dbReference>